<evidence type="ECO:0000259" key="1">
    <source>
        <dbReference type="Pfam" id="PF00590"/>
    </source>
</evidence>
<dbReference type="PIRSF" id="PIRSF002845">
    <property type="entry name" value="Ttrprl_mtas_MazG"/>
    <property type="match status" value="1"/>
</dbReference>
<dbReference type="InterPro" id="IPR011551">
    <property type="entry name" value="NTP_PyrPHydrolase_MazG"/>
</dbReference>
<dbReference type="InterPro" id="IPR048011">
    <property type="entry name" value="NTP-PPase_MazG-like_C"/>
</dbReference>
<keyword evidence="3" id="KW-0489">Methyltransferase</keyword>
<dbReference type="InterPro" id="IPR014777">
    <property type="entry name" value="4pyrrole_Mease_sub1"/>
</dbReference>
<dbReference type="EMBL" id="FTPL01000006">
    <property type="protein sequence ID" value="SIT93355.1"/>
    <property type="molecule type" value="Genomic_DNA"/>
</dbReference>
<dbReference type="GO" id="GO:0046047">
    <property type="term" value="P:TTP catabolic process"/>
    <property type="evidence" value="ECO:0007669"/>
    <property type="project" value="TreeGrafter"/>
</dbReference>
<reference evidence="4" key="1">
    <citation type="submission" date="2017-01" db="EMBL/GenBank/DDBJ databases">
        <authorList>
            <person name="Varghese N."/>
            <person name="Submissions S."/>
        </authorList>
    </citation>
    <scope>NUCLEOTIDE SEQUENCE [LARGE SCALE GENOMIC DNA]</scope>
    <source>
        <strain evidence="4">MNA4</strain>
    </source>
</reference>
<dbReference type="CDD" id="cd11529">
    <property type="entry name" value="NTP-PPase_MazG_Cterm"/>
    <property type="match status" value="1"/>
</dbReference>
<dbReference type="Gene3D" id="3.40.1010.10">
    <property type="entry name" value="Cobalt-precorrin-4 Transmethylase, Domain 1"/>
    <property type="match status" value="1"/>
</dbReference>
<dbReference type="PANTHER" id="PTHR30522:SF0">
    <property type="entry name" value="NUCLEOSIDE TRIPHOSPHATE PYROPHOSPHOHYDROLASE"/>
    <property type="match status" value="1"/>
</dbReference>
<evidence type="ECO:0000313" key="4">
    <source>
        <dbReference type="Proteomes" id="UP000187550"/>
    </source>
</evidence>
<gene>
    <name evidence="3" type="ORF">SAMN05428946_3006</name>
</gene>
<dbReference type="Proteomes" id="UP000187550">
    <property type="component" value="Unassembled WGS sequence"/>
</dbReference>
<dbReference type="GO" id="GO:0046076">
    <property type="term" value="P:dTTP catabolic process"/>
    <property type="evidence" value="ECO:0007669"/>
    <property type="project" value="TreeGrafter"/>
</dbReference>
<dbReference type="GO" id="GO:0006950">
    <property type="term" value="P:response to stress"/>
    <property type="evidence" value="ECO:0007669"/>
    <property type="project" value="UniProtKB-ARBA"/>
</dbReference>
<dbReference type="GO" id="GO:0046061">
    <property type="term" value="P:dATP catabolic process"/>
    <property type="evidence" value="ECO:0007669"/>
    <property type="project" value="TreeGrafter"/>
</dbReference>
<dbReference type="GO" id="GO:0046081">
    <property type="term" value="P:dUTP catabolic process"/>
    <property type="evidence" value="ECO:0007669"/>
    <property type="project" value="TreeGrafter"/>
</dbReference>
<dbReference type="RefSeq" id="WP_076760143.1">
    <property type="nucleotide sequence ID" value="NZ_FTPL01000006.1"/>
</dbReference>
<dbReference type="InterPro" id="IPR035996">
    <property type="entry name" value="4pyrrol_Methylase_sf"/>
</dbReference>
<feature type="domain" description="Tetrapyrrole methylase" evidence="1">
    <location>
        <begin position="4"/>
        <end position="205"/>
    </location>
</feature>
<dbReference type="Pfam" id="PF03819">
    <property type="entry name" value="MazG"/>
    <property type="match status" value="2"/>
</dbReference>
<dbReference type="SUPFAM" id="SSF53790">
    <property type="entry name" value="Tetrapyrrole methylase"/>
    <property type="match status" value="1"/>
</dbReference>
<keyword evidence="4" id="KW-1185">Reference proteome</keyword>
<evidence type="ECO:0000259" key="2">
    <source>
        <dbReference type="Pfam" id="PF03819"/>
    </source>
</evidence>
<keyword evidence="3" id="KW-0808">Transferase</keyword>
<dbReference type="FunFam" id="1.10.287.1080:FF:000001">
    <property type="entry name" value="Nucleoside triphosphate pyrophosphohydrolase"/>
    <property type="match status" value="1"/>
</dbReference>
<dbReference type="OrthoDB" id="9808939at2"/>
<dbReference type="InterPro" id="IPR004518">
    <property type="entry name" value="MazG-like_dom"/>
</dbReference>
<dbReference type="PANTHER" id="PTHR30522">
    <property type="entry name" value="NUCLEOSIDE TRIPHOSPHATE PYROPHOSPHOHYDROLASE"/>
    <property type="match status" value="1"/>
</dbReference>
<dbReference type="STRING" id="550447.SAMN05428946_3006"/>
<sequence length="486" mass="54439">MNELTVIGLGAGDFDQLPIGIYRKLKQAGKFYARTADHPVLDELRAEGLEIETFDSVYEKHDEFPPVYREIADTLIGLVKEEPVLYAVPGHPLVAEQTVAHLVQAEKEGKIRLNIEGGQSFLDAVFGALRIDPIDGFQLIDGTSFRRDDVNMSHHVLIAQVYDQFSASEAKLTLMEKYAYDHPVTIVSAAGSAGESLVTVPLFELDRSVKTDNLTTVYVPPVAGLGDKLKEWAAYREIIRILRSPDGCPWDRKQTHESLKKYMIEEAHELVQAIDSGDDEAIIGELGDVLLQVLLHAQIGEDAGYFSMEDVLESAGEKMIRRHPHVFGDTKAKDADEVVRNWQAIKDAEKEASGSILDGQDRISSSLLTSFNYQKEAAKAGFSWPDAGGAKEKFEEEWQEFLEAWANGEKEEMTEEFGDVLFTLVNIARYCSISPEEAMTGANRKFRRRFAHVEERAAAGRGGFGNYTLEELDGFWNEAKRMERER</sequence>
<dbReference type="InterPro" id="IPR024180">
    <property type="entry name" value="Tetrapyrrole_Mease/MazG_pred"/>
</dbReference>
<dbReference type="InterPro" id="IPR035013">
    <property type="entry name" value="YabN_N"/>
</dbReference>
<accession>A0A1U7PU16</accession>
<dbReference type="GO" id="GO:0047429">
    <property type="term" value="F:nucleoside triphosphate diphosphatase activity"/>
    <property type="evidence" value="ECO:0007669"/>
    <property type="project" value="InterPro"/>
</dbReference>
<dbReference type="SUPFAM" id="SSF101386">
    <property type="entry name" value="all-alpha NTP pyrophosphatases"/>
    <property type="match status" value="2"/>
</dbReference>
<dbReference type="GO" id="GO:0046052">
    <property type="term" value="P:UTP catabolic process"/>
    <property type="evidence" value="ECO:0007669"/>
    <property type="project" value="TreeGrafter"/>
</dbReference>
<dbReference type="NCBIfam" id="NF007113">
    <property type="entry name" value="PRK09562.1"/>
    <property type="match status" value="1"/>
</dbReference>
<name>A0A1U7PU16_9BACI</name>
<dbReference type="GO" id="GO:0032259">
    <property type="term" value="P:methylation"/>
    <property type="evidence" value="ECO:0007669"/>
    <property type="project" value="UniProtKB-KW"/>
</dbReference>
<protein>
    <submittedName>
        <fullName evidence="3">Tetrapyrrole methylase family protein / MazG family protein</fullName>
    </submittedName>
</protein>
<dbReference type="Pfam" id="PF00590">
    <property type="entry name" value="TP_methylase"/>
    <property type="match status" value="1"/>
</dbReference>
<dbReference type="CDD" id="cd11528">
    <property type="entry name" value="NTP-PPase_MazG_Nterm"/>
    <property type="match status" value="1"/>
</dbReference>
<organism evidence="3 4">
    <name type="scientific">Edaphobacillus lindanitolerans</name>
    <dbReference type="NCBI Taxonomy" id="550447"/>
    <lineage>
        <taxon>Bacteria</taxon>
        <taxon>Bacillati</taxon>
        <taxon>Bacillota</taxon>
        <taxon>Bacilli</taxon>
        <taxon>Bacillales</taxon>
        <taxon>Bacillaceae</taxon>
        <taxon>Edaphobacillus</taxon>
    </lineage>
</organism>
<dbReference type="GO" id="GO:0006203">
    <property type="term" value="P:dGTP catabolic process"/>
    <property type="evidence" value="ECO:0007669"/>
    <property type="project" value="TreeGrafter"/>
</dbReference>
<feature type="domain" description="NTP pyrophosphohydrolase MazG-like" evidence="2">
    <location>
        <begin position="254"/>
        <end position="327"/>
    </location>
</feature>
<dbReference type="GO" id="GO:0008168">
    <property type="term" value="F:methyltransferase activity"/>
    <property type="evidence" value="ECO:0007669"/>
    <property type="project" value="UniProtKB-KW"/>
</dbReference>
<feature type="domain" description="NTP pyrophosphohydrolase MazG-like" evidence="2">
    <location>
        <begin position="395"/>
        <end position="453"/>
    </location>
</feature>
<proteinExistence type="predicted"/>
<dbReference type="InterPro" id="IPR048015">
    <property type="entry name" value="NTP-PPase_MazG-like_N"/>
</dbReference>
<evidence type="ECO:0000313" key="3">
    <source>
        <dbReference type="EMBL" id="SIT93355.1"/>
    </source>
</evidence>
<dbReference type="NCBIfam" id="TIGR00444">
    <property type="entry name" value="mazG"/>
    <property type="match status" value="1"/>
</dbReference>
<dbReference type="AlphaFoldDB" id="A0A1U7PU16"/>
<dbReference type="CDD" id="cd11723">
    <property type="entry name" value="YabN_N_like"/>
    <property type="match status" value="1"/>
</dbReference>
<dbReference type="InterPro" id="IPR000878">
    <property type="entry name" value="4pyrrol_Mease"/>
</dbReference>
<dbReference type="Gene3D" id="1.10.287.1080">
    <property type="entry name" value="MazG-like"/>
    <property type="match status" value="2"/>
</dbReference>